<geneLocation type="plasmid" evidence="1">
    <name>4</name>
</geneLocation>
<dbReference type="AlphaFoldDB" id="A0A0H5PAW6"/>
<dbReference type="RefSeq" id="WP_060595237.1">
    <property type="nucleotide sequence ID" value="NZ_CP031419.1"/>
</dbReference>
<sequence length="139" mass="14830">MPPKSRQGHRPHSVEKRTRRHEALFAPAEWALVAAAAATVGLKPGAFIAKAAVGAARAFAAQRNGSAVRTSGQVEILIAEVRELRRLLGNVAGNVNDVAKHANSTGELGQNADAVLAYTRKINGRIDTWLVEQLRHGAL</sequence>
<keyword evidence="1" id="KW-0614">Plasmid</keyword>
<accession>A0A0H5PAW6</accession>
<dbReference type="EMBL" id="LN868941">
    <property type="protein sequence ID" value="CRY84548.1"/>
    <property type="molecule type" value="Genomic_DNA"/>
</dbReference>
<proteinExistence type="predicted"/>
<dbReference type="KEGG" id="nfr:ERS450000_06090"/>
<gene>
    <name evidence="1" type="ORF">ERS450000_06090</name>
</gene>
<evidence type="ECO:0008006" key="3">
    <source>
        <dbReference type="Google" id="ProtNLM"/>
    </source>
</evidence>
<name>A0A0H5PAW6_NOCFR</name>
<reference evidence="2" key="1">
    <citation type="submission" date="2015-03" db="EMBL/GenBank/DDBJ databases">
        <authorList>
            <consortium name="Pathogen Informatics"/>
        </authorList>
    </citation>
    <scope>NUCLEOTIDE SEQUENCE [LARGE SCALE GENOMIC DNA]</scope>
    <source>
        <strain evidence="2">NCTC11134</strain>
        <plasmid evidence="2">4</plasmid>
    </source>
</reference>
<organism evidence="1 2">
    <name type="scientific">Nocardia farcinica</name>
    <dbReference type="NCBI Taxonomy" id="37329"/>
    <lineage>
        <taxon>Bacteria</taxon>
        <taxon>Bacillati</taxon>
        <taxon>Actinomycetota</taxon>
        <taxon>Actinomycetes</taxon>
        <taxon>Mycobacteriales</taxon>
        <taxon>Nocardiaceae</taxon>
        <taxon>Nocardia</taxon>
    </lineage>
</organism>
<evidence type="ECO:0000313" key="1">
    <source>
        <dbReference type="EMBL" id="CRY84548.1"/>
    </source>
</evidence>
<dbReference type="Proteomes" id="UP000057820">
    <property type="component" value="Plasmid 4"/>
</dbReference>
<protein>
    <recommendedName>
        <fullName evidence="3">Bacterial mobilisation domain-containing protein</fullName>
    </recommendedName>
</protein>
<evidence type="ECO:0000313" key="2">
    <source>
        <dbReference type="Proteomes" id="UP000057820"/>
    </source>
</evidence>